<accession>A0A3N5D0H4</accession>
<dbReference type="PANTHER" id="PTHR22893">
    <property type="entry name" value="NADH OXIDOREDUCTASE-RELATED"/>
    <property type="match status" value="1"/>
</dbReference>
<dbReference type="GO" id="GO:0005829">
    <property type="term" value="C:cytosol"/>
    <property type="evidence" value="ECO:0007669"/>
    <property type="project" value="UniProtKB-ARBA"/>
</dbReference>
<evidence type="ECO:0000256" key="1">
    <source>
        <dbReference type="ARBA" id="ARBA00001917"/>
    </source>
</evidence>
<dbReference type="AlphaFoldDB" id="A0A3N5D0H4"/>
<keyword evidence="6" id="KW-1185">Reference proteome</keyword>
<gene>
    <name evidence="5" type="ORF">EHN07_20220</name>
</gene>
<evidence type="ECO:0000256" key="2">
    <source>
        <dbReference type="ARBA" id="ARBA00005979"/>
    </source>
</evidence>
<comment type="cofactor">
    <cofactor evidence="1">
        <name>FMN</name>
        <dbReference type="ChEBI" id="CHEBI:58210"/>
    </cofactor>
</comment>
<dbReference type="FunFam" id="3.20.20.70:FF:000059">
    <property type="entry name" value="N-ethylmaleimide reductase, FMN-linked"/>
    <property type="match status" value="1"/>
</dbReference>
<dbReference type="RefSeq" id="WP_124025796.1">
    <property type="nucleotide sequence ID" value="NZ_RPOH01000117.1"/>
</dbReference>
<reference evidence="5 6" key="1">
    <citation type="submission" date="2018-11" db="EMBL/GenBank/DDBJ databases">
        <title>Draft genome sequence of Buttiauxella warmboldiae CCUG 35512.</title>
        <authorList>
            <person name="Salva-Serra F."/>
            <person name="Marathe N."/>
            <person name="Moore E."/>
            <person name="Svensson L."/>
            <person name="Engstrom-Jakobsson H."/>
        </authorList>
    </citation>
    <scope>NUCLEOTIDE SEQUENCE [LARGE SCALE GENOMIC DNA]</scope>
    <source>
        <strain evidence="5 6">CCUG 35512</strain>
    </source>
</reference>
<dbReference type="SUPFAM" id="SSF51395">
    <property type="entry name" value="FMN-linked oxidoreductases"/>
    <property type="match status" value="1"/>
</dbReference>
<dbReference type="InterPro" id="IPR001155">
    <property type="entry name" value="OxRdtase_FMN_N"/>
</dbReference>
<keyword evidence="3" id="KW-0560">Oxidoreductase</keyword>
<dbReference type="Pfam" id="PF00724">
    <property type="entry name" value="Oxidored_FMN"/>
    <property type="match status" value="1"/>
</dbReference>
<dbReference type="OrthoDB" id="8523426at2"/>
<name>A0A3N5D0H4_9ENTR</name>
<evidence type="ECO:0000313" key="6">
    <source>
        <dbReference type="Proteomes" id="UP000268615"/>
    </source>
</evidence>
<protein>
    <submittedName>
        <fullName evidence="5">Alkene reductase</fullName>
    </submittedName>
</protein>
<comment type="similarity">
    <text evidence="2">Belongs to the NADH:flavin oxidoreductase/NADH oxidase family.</text>
</comment>
<dbReference type="EMBL" id="RPOH01000117">
    <property type="protein sequence ID" value="RPH20179.1"/>
    <property type="molecule type" value="Genomic_DNA"/>
</dbReference>
<proteinExistence type="inferred from homology"/>
<dbReference type="InterPro" id="IPR013785">
    <property type="entry name" value="Aldolase_TIM"/>
</dbReference>
<dbReference type="GO" id="GO:0016628">
    <property type="term" value="F:oxidoreductase activity, acting on the CH-CH group of donors, NAD or NADP as acceptor"/>
    <property type="evidence" value="ECO:0007669"/>
    <property type="project" value="UniProtKB-ARBA"/>
</dbReference>
<evidence type="ECO:0000313" key="5">
    <source>
        <dbReference type="EMBL" id="RPH20179.1"/>
    </source>
</evidence>
<dbReference type="GO" id="GO:0010181">
    <property type="term" value="F:FMN binding"/>
    <property type="evidence" value="ECO:0007669"/>
    <property type="project" value="InterPro"/>
</dbReference>
<dbReference type="CDD" id="cd02933">
    <property type="entry name" value="OYE_like_FMN"/>
    <property type="match status" value="1"/>
</dbReference>
<dbReference type="Proteomes" id="UP000268615">
    <property type="component" value="Unassembled WGS sequence"/>
</dbReference>
<dbReference type="PANTHER" id="PTHR22893:SF135">
    <property type="entry name" value="NAD(P)H:FLAVIN OXIDOREDUCTASE SYE2"/>
    <property type="match status" value="1"/>
</dbReference>
<organism evidence="5 6">
    <name type="scientific">Buttiauxella warmboldiae</name>
    <dbReference type="NCBI Taxonomy" id="82993"/>
    <lineage>
        <taxon>Bacteria</taxon>
        <taxon>Pseudomonadati</taxon>
        <taxon>Pseudomonadota</taxon>
        <taxon>Gammaproteobacteria</taxon>
        <taxon>Enterobacterales</taxon>
        <taxon>Enterobacteriaceae</taxon>
        <taxon>Buttiauxella</taxon>
    </lineage>
</organism>
<dbReference type="InterPro" id="IPR045247">
    <property type="entry name" value="Oye-like"/>
</dbReference>
<dbReference type="NCBIfam" id="NF007899">
    <property type="entry name" value="PRK10605.1"/>
    <property type="match status" value="1"/>
</dbReference>
<sequence length="369" mass="40160">MKSRHLFETTHVGSVPLQNRIVMAPMTRSRSAQPGNIPTALMAKYYQQRASTGLIITEATQISPQGQGYSWTPGIHSPEQVAGWRQVTDAVHQAGGKIFSQLWHVGRMSHESFHPDGKPVAPSALSPNAQVWVVGEDGVGRMVDCPVPRELSPDDIRQVIADYRQAALNAVAAGFDGVEVHGGNGYLIDQFLRRSSNKRSDQYGGSLTNRVRFAQEVLEAISDAIGADRTGIRLAPFITQRGMDDPQAIEAILALAAWCEQKGIAFIHLAEADWDDAPQVPYEFRETLRATFSGAIIVAGNYTKEKAEKLLAAGVVDLIAFGRPFIANPDFPRRLAENLPLAPVGNPNTLFGGNEAGYTDYPTWSASEV</sequence>
<comment type="caution">
    <text evidence="5">The sequence shown here is derived from an EMBL/GenBank/DDBJ whole genome shotgun (WGS) entry which is preliminary data.</text>
</comment>
<dbReference type="Gene3D" id="3.20.20.70">
    <property type="entry name" value="Aldolase class I"/>
    <property type="match status" value="1"/>
</dbReference>
<evidence type="ECO:0000259" key="4">
    <source>
        <dbReference type="Pfam" id="PF00724"/>
    </source>
</evidence>
<feature type="domain" description="NADH:flavin oxidoreductase/NADH oxidase N-terminal" evidence="4">
    <location>
        <begin position="6"/>
        <end position="341"/>
    </location>
</feature>
<evidence type="ECO:0000256" key="3">
    <source>
        <dbReference type="ARBA" id="ARBA00023002"/>
    </source>
</evidence>